<dbReference type="KEGG" id="epo:Epro_0024"/>
<feature type="chain" id="PRO_5005185920" description="Lipoprotein" evidence="1">
    <location>
        <begin position="19"/>
        <end position="208"/>
    </location>
</feature>
<organism evidence="2 3">
    <name type="scientific">Endomicrobium proavitum</name>
    <dbReference type="NCBI Taxonomy" id="1408281"/>
    <lineage>
        <taxon>Bacteria</taxon>
        <taxon>Pseudomonadati</taxon>
        <taxon>Elusimicrobiota</taxon>
        <taxon>Endomicrobiia</taxon>
        <taxon>Endomicrobiales</taxon>
        <taxon>Endomicrobiaceae</taxon>
        <taxon>Endomicrobium</taxon>
    </lineage>
</organism>
<dbReference type="STRING" id="1408281.Epro_0024"/>
<dbReference type="InterPro" id="IPR038765">
    <property type="entry name" value="Papain-like_cys_pep_sf"/>
</dbReference>
<protein>
    <recommendedName>
        <fullName evidence="4">Lipoprotein</fullName>
    </recommendedName>
</protein>
<dbReference type="SUPFAM" id="SSF54001">
    <property type="entry name" value="Cysteine proteinases"/>
    <property type="match status" value="1"/>
</dbReference>
<proteinExistence type="predicted"/>
<dbReference type="EMBL" id="CP009498">
    <property type="protein sequence ID" value="AKL97403.1"/>
    <property type="molecule type" value="Genomic_DNA"/>
</dbReference>
<dbReference type="PROSITE" id="PS51257">
    <property type="entry name" value="PROKAR_LIPOPROTEIN"/>
    <property type="match status" value="1"/>
</dbReference>
<feature type="signal peptide" evidence="1">
    <location>
        <begin position="1"/>
        <end position="18"/>
    </location>
</feature>
<dbReference type="InterPro" id="IPR024453">
    <property type="entry name" value="Peptidase_C92"/>
</dbReference>
<evidence type="ECO:0000313" key="2">
    <source>
        <dbReference type="EMBL" id="AKL97403.1"/>
    </source>
</evidence>
<evidence type="ECO:0000313" key="3">
    <source>
        <dbReference type="Proteomes" id="UP000035337"/>
    </source>
</evidence>
<dbReference type="Proteomes" id="UP000035337">
    <property type="component" value="Chromosome"/>
</dbReference>
<accession>A0A0G3WGC1</accession>
<dbReference type="Gene3D" id="3.90.1720.10">
    <property type="entry name" value="endopeptidase domain like (from Nostoc punctiforme)"/>
    <property type="match status" value="1"/>
</dbReference>
<name>A0A0G3WGC1_9BACT</name>
<keyword evidence="1" id="KW-0732">Signal</keyword>
<dbReference type="Pfam" id="PF05708">
    <property type="entry name" value="Peptidase_C92"/>
    <property type="match status" value="1"/>
</dbReference>
<keyword evidence="3" id="KW-1185">Reference proteome</keyword>
<dbReference type="AlphaFoldDB" id="A0A0G3WGC1"/>
<sequence>MKKFAVILCLFFVGVFFAACNNVELDTSLFKDGDVIFQNKKSKSGDLLAFLSNTKYNNAGILFSRGGKWYVLEAVQPVQLTPLKSWIKEGEDNRYVVKRLKEESTLITPQTLESMKKFNSEFLGKPYDQYYEWSDRAFYSSELIWKIYNRALGIEISQLRVFADFNLADENVKTRLQEVFGNNIPIYEQITTPADIFNSNMLITIVEK</sequence>
<reference evidence="2 3" key="1">
    <citation type="submission" date="2014-09" db="EMBL/GenBank/DDBJ databases">
        <title>Complete genome sequence of Endomicrobium proavitum.</title>
        <authorList>
            <person name="Zheng H."/>
        </authorList>
    </citation>
    <scope>NUCLEOTIDE SEQUENCE [LARGE SCALE GENOMIC DNA]</scope>
    <source>
        <strain evidence="2 3">Rsa215</strain>
    </source>
</reference>
<gene>
    <name evidence="2" type="ORF">Epro_0024</name>
</gene>
<evidence type="ECO:0000256" key="1">
    <source>
        <dbReference type="SAM" id="SignalP"/>
    </source>
</evidence>
<dbReference type="RefSeq" id="WP_052569495.1">
    <property type="nucleotide sequence ID" value="NZ_CP009498.1"/>
</dbReference>
<evidence type="ECO:0008006" key="4">
    <source>
        <dbReference type="Google" id="ProtNLM"/>
    </source>
</evidence>
<dbReference type="OrthoDB" id="195541at2"/>